<dbReference type="EMBL" id="CAJHNH020004070">
    <property type="protein sequence ID" value="CAG5130514.1"/>
    <property type="molecule type" value="Genomic_DNA"/>
</dbReference>
<dbReference type="PANTHER" id="PTHR24366">
    <property type="entry name" value="IG(IMMUNOGLOBULIN) AND LRR(LEUCINE RICH REPEAT) DOMAINS"/>
    <property type="match status" value="1"/>
</dbReference>
<dbReference type="PANTHER" id="PTHR24366:SF170">
    <property type="entry name" value="RE50361P"/>
    <property type="match status" value="1"/>
</dbReference>
<evidence type="ECO:0000256" key="1">
    <source>
        <dbReference type="ARBA" id="ARBA00022614"/>
    </source>
</evidence>
<feature type="domain" description="Ig-like" evidence="8">
    <location>
        <begin position="278"/>
        <end position="417"/>
    </location>
</feature>
<dbReference type="Proteomes" id="UP000678393">
    <property type="component" value="Unassembled WGS sequence"/>
</dbReference>
<dbReference type="SMART" id="SM00369">
    <property type="entry name" value="LRR_TYP"/>
    <property type="match status" value="5"/>
</dbReference>
<proteinExistence type="predicted"/>
<dbReference type="OrthoDB" id="5954366at2759"/>
<dbReference type="InterPro" id="IPR003591">
    <property type="entry name" value="Leu-rich_rpt_typical-subtyp"/>
</dbReference>
<name>A0A8S3ZLJ1_9EUPU</name>
<dbReference type="InterPro" id="IPR001611">
    <property type="entry name" value="Leu-rich_rpt"/>
</dbReference>
<evidence type="ECO:0000313" key="10">
    <source>
        <dbReference type="Proteomes" id="UP000678393"/>
    </source>
</evidence>
<evidence type="ECO:0000313" key="9">
    <source>
        <dbReference type="EMBL" id="CAG5130514.1"/>
    </source>
</evidence>
<reference evidence="9" key="1">
    <citation type="submission" date="2021-04" db="EMBL/GenBank/DDBJ databases">
        <authorList>
            <consortium name="Molecular Ecology Group"/>
        </authorList>
    </citation>
    <scope>NUCLEOTIDE SEQUENCE</scope>
</reference>
<dbReference type="InterPro" id="IPR007110">
    <property type="entry name" value="Ig-like_dom"/>
</dbReference>
<accession>A0A8S3ZLJ1</accession>
<keyword evidence="6" id="KW-0472">Membrane</keyword>
<organism evidence="9 10">
    <name type="scientific">Candidula unifasciata</name>
    <dbReference type="NCBI Taxonomy" id="100452"/>
    <lineage>
        <taxon>Eukaryota</taxon>
        <taxon>Metazoa</taxon>
        <taxon>Spiralia</taxon>
        <taxon>Lophotrochozoa</taxon>
        <taxon>Mollusca</taxon>
        <taxon>Gastropoda</taxon>
        <taxon>Heterobranchia</taxon>
        <taxon>Euthyneura</taxon>
        <taxon>Panpulmonata</taxon>
        <taxon>Eupulmonata</taxon>
        <taxon>Stylommatophora</taxon>
        <taxon>Helicina</taxon>
        <taxon>Helicoidea</taxon>
        <taxon>Geomitridae</taxon>
        <taxon>Candidula</taxon>
    </lineage>
</organism>
<evidence type="ECO:0000256" key="3">
    <source>
        <dbReference type="ARBA" id="ARBA00022737"/>
    </source>
</evidence>
<evidence type="ECO:0000256" key="6">
    <source>
        <dbReference type="SAM" id="Phobius"/>
    </source>
</evidence>
<keyword evidence="3" id="KW-0677">Repeat</keyword>
<feature type="region of interest" description="Disordered" evidence="5">
    <location>
        <begin position="491"/>
        <end position="530"/>
    </location>
</feature>
<dbReference type="AlphaFoldDB" id="A0A8S3ZLJ1"/>
<comment type="caution">
    <text evidence="9">The sequence shown here is derived from an EMBL/GenBank/DDBJ whole genome shotgun (WGS) entry which is preliminary data.</text>
</comment>
<dbReference type="SUPFAM" id="SSF48726">
    <property type="entry name" value="Immunoglobulin"/>
    <property type="match status" value="1"/>
</dbReference>
<keyword evidence="4" id="KW-1015">Disulfide bond</keyword>
<evidence type="ECO:0000256" key="4">
    <source>
        <dbReference type="ARBA" id="ARBA00023157"/>
    </source>
</evidence>
<evidence type="ECO:0000259" key="8">
    <source>
        <dbReference type="PROSITE" id="PS50835"/>
    </source>
</evidence>
<feature type="transmembrane region" description="Helical" evidence="6">
    <location>
        <begin position="430"/>
        <end position="457"/>
    </location>
</feature>
<dbReference type="PROSITE" id="PS51450">
    <property type="entry name" value="LRR"/>
    <property type="match status" value="1"/>
</dbReference>
<dbReference type="SUPFAM" id="SSF52058">
    <property type="entry name" value="L domain-like"/>
    <property type="match status" value="1"/>
</dbReference>
<keyword evidence="2 7" id="KW-0732">Signal</keyword>
<feature type="signal peptide" evidence="7">
    <location>
        <begin position="1"/>
        <end position="24"/>
    </location>
</feature>
<sequence length="649" mass="71516">MVSPSFSILIILNLAALHINFLSSKVATSSHENDCPHDCNCVSDRYSQSNITCSLSAGNNWKLICQRLHDYVGRKAALGLKISGNLSTATGSLSCMPALRSLDLSNTCLAQENSFHGLHLTDLLNISSNSIRHLPAGIFRDLHDLRELDLSHNSISKLEPGLFRELKALKLLYLGFNNLQALSLDSFTYIPALEFLGLESNKIEEFSSLFIPHSGTLRGLNLRANILQTFITNSIETDSELWKNMVSLDISENLLECSCVLKNMYTLLPNLNHILVSPSTTVCAAPERLKGLSIVSINKTDLFCTAPNSIVSFPSTNKECLAEGYPKPSILWITPWKDWFFNGSDLMLSKLGFQPEGNEKVLTYREYQEPNVFMVSSIGLNSDNDLVITKFRGSMSGNYTCWAFNMAGNTSVGVNVQVFSRVKDVVINSLFMGGYCACGFLVFGLLVGSVKLLVVYLKRKLYFIAPMFSKAPSSNDPENTSTCHTLDVSLNKADSDDRGSDDSTPDSSLLVHDKESENSDADDKFDNPQDAHTAGSWLSHGIFDSLEGAKGRLRYGVGRKMDRVRKNVQHMKDSGSVYVQNIVDSSSTAASRMKAGVVFGVETVKYHVQSFKELCGTGDMGAQTISMVSVETDVDSQQQKEVIRHVTFV</sequence>
<evidence type="ECO:0000256" key="5">
    <source>
        <dbReference type="SAM" id="MobiDB-lite"/>
    </source>
</evidence>
<keyword evidence="1" id="KW-0433">Leucine-rich repeat</keyword>
<evidence type="ECO:0000256" key="2">
    <source>
        <dbReference type="ARBA" id="ARBA00022729"/>
    </source>
</evidence>
<keyword evidence="10" id="KW-1185">Reference proteome</keyword>
<gene>
    <name evidence="9" type="ORF">CUNI_LOCUS16072</name>
</gene>
<dbReference type="InterPro" id="IPR032675">
    <property type="entry name" value="LRR_dom_sf"/>
</dbReference>
<feature type="chain" id="PRO_5035925364" description="Ig-like domain-containing protein" evidence="7">
    <location>
        <begin position="25"/>
        <end position="649"/>
    </location>
</feature>
<protein>
    <recommendedName>
        <fullName evidence="8">Ig-like domain-containing protein</fullName>
    </recommendedName>
</protein>
<dbReference type="InterPro" id="IPR013783">
    <property type="entry name" value="Ig-like_fold"/>
</dbReference>
<evidence type="ECO:0000256" key="7">
    <source>
        <dbReference type="SAM" id="SignalP"/>
    </source>
</evidence>
<dbReference type="InterPro" id="IPR036179">
    <property type="entry name" value="Ig-like_dom_sf"/>
</dbReference>
<dbReference type="Pfam" id="PF13855">
    <property type="entry name" value="LRR_8"/>
    <property type="match status" value="1"/>
</dbReference>
<dbReference type="Gene3D" id="3.80.10.10">
    <property type="entry name" value="Ribonuclease Inhibitor"/>
    <property type="match status" value="2"/>
</dbReference>
<feature type="compositionally biased region" description="Basic and acidic residues" evidence="5">
    <location>
        <begin position="511"/>
        <end position="529"/>
    </location>
</feature>
<dbReference type="Gene3D" id="2.60.40.10">
    <property type="entry name" value="Immunoglobulins"/>
    <property type="match status" value="1"/>
</dbReference>
<keyword evidence="6" id="KW-0812">Transmembrane</keyword>
<keyword evidence="6" id="KW-1133">Transmembrane helix</keyword>
<dbReference type="PROSITE" id="PS50835">
    <property type="entry name" value="IG_LIKE"/>
    <property type="match status" value="1"/>
</dbReference>